<dbReference type="GO" id="GO:0003723">
    <property type="term" value="F:RNA binding"/>
    <property type="evidence" value="ECO:0007669"/>
    <property type="project" value="UniProtKB-UniRule"/>
</dbReference>
<dbReference type="Proteomes" id="UP000799538">
    <property type="component" value="Unassembled WGS sequence"/>
</dbReference>
<organism evidence="4 5">
    <name type="scientific">Elsinoe ampelina</name>
    <dbReference type="NCBI Taxonomy" id="302913"/>
    <lineage>
        <taxon>Eukaryota</taxon>
        <taxon>Fungi</taxon>
        <taxon>Dikarya</taxon>
        <taxon>Ascomycota</taxon>
        <taxon>Pezizomycotina</taxon>
        <taxon>Dothideomycetes</taxon>
        <taxon>Dothideomycetidae</taxon>
        <taxon>Myriangiales</taxon>
        <taxon>Elsinoaceae</taxon>
        <taxon>Elsinoe</taxon>
    </lineage>
</organism>
<dbReference type="CDD" id="cd11717">
    <property type="entry name" value="THUMP_THUMPD1_like"/>
    <property type="match status" value="1"/>
</dbReference>
<keyword evidence="1" id="KW-0694">RNA-binding</keyword>
<dbReference type="SMART" id="SM00981">
    <property type="entry name" value="THUMP"/>
    <property type="match status" value="1"/>
</dbReference>
<name>A0A6A6G2A8_9PEZI</name>
<dbReference type="GO" id="GO:0006400">
    <property type="term" value="P:tRNA modification"/>
    <property type="evidence" value="ECO:0007669"/>
    <property type="project" value="InterPro"/>
</dbReference>
<evidence type="ECO:0000313" key="5">
    <source>
        <dbReference type="Proteomes" id="UP000799538"/>
    </source>
</evidence>
<dbReference type="PANTHER" id="PTHR13452:SF10">
    <property type="entry name" value="THUMP DOMAIN-CONTAINING PROTEIN 1"/>
    <property type="match status" value="1"/>
</dbReference>
<feature type="compositionally biased region" description="Acidic residues" evidence="2">
    <location>
        <begin position="45"/>
        <end position="54"/>
    </location>
</feature>
<protein>
    <recommendedName>
        <fullName evidence="3">THUMP domain-containing protein</fullName>
    </recommendedName>
</protein>
<evidence type="ECO:0000256" key="2">
    <source>
        <dbReference type="SAM" id="MobiDB-lite"/>
    </source>
</evidence>
<dbReference type="AlphaFoldDB" id="A0A6A6G2A8"/>
<evidence type="ECO:0000256" key="1">
    <source>
        <dbReference type="PROSITE-ProRule" id="PRU00529"/>
    </source>
</evidence>
<evidence type="ECO:0000313" key="4">
    <source>
        <dbReference type="EMBL" id="KAF2219876.1"/>
    </source>
</evidence>
<dbReference type="PROSITE" id="PS51165">
    <property type="entry name" value="THUMP"/>
    <property type="match status" value="1"/>
</dbReference>
<dbReference type="FunFam" id="3.30.2300.10:FF:000001">
    <property type="entry name" value="THUMP domain-containing protein 1"/>
    <property type="match status" value="1"/>
</dbReference>
<dbReference type="SUPFAM" id="SSF143437">
    <property type="entry name" value="THUMP domain-like"/>
    <property type="match status" value="1"/>
</dbReference>
<dbReference type="PANTHER" id="PTHR13452">
    <property type="entry name" value="THUMP DOMAIN CONTAINING PROTEIN 1-RELATED"/>
    <property type="match status" value="1"/>
</dbReference>
<sequence>VKPGDAGIWVTCHKNKERKCIGEMKDLLSEYTGNDGNAKARAETAADDDEDGDADDIEKEINQEVSDIRTTAREQPFDAVYLDVPCVIFFRIKPPFAPVDLTQRIVSDAAANPSRKRTRCTLRLEPSTMTGYADEEGLERLAKEVLAPHFHVEGQQSKKFAIRPTIRNHNKLNRDIIIKKVASLVGTNHSVDLKNYDALILVNVLKNICGISVVGPDYDRLKRYNLQEIFDPTPEKHAAEEKHRETLKLADSPAGPVIPTDNGTSSSDLAGMPEDTKVVNGD</sequence>
<dbReference type="OrthoDB" id="367221at2759"/>
<dbReference type="Gene3D" id="3.30.2300.10">
    <property type="entry name" value="THUMP superfamily"/>
    <property type="match status" value="1"/>
</dbReference>
<reference evidence="5" key="1">
    <citation type="journal article" date="2020" name="Stud. Mycol.">
        <title>101 Dothideomycetes genomes: A test case for predicting lifestyles and emergence of pathogens.</title>
        <authorList>
            <person name="Haridas S."/>
            <person name="Albert R."/>
            <person name="Binder M."/>
            <person name="Bloem J."/>
            <person name="LaButti K."/>
            <person name="Salamov A."/>
            <person name="Andreopoulos B."/>
            <person name="Baker S."/>
            <person name="Barry K."/>
            <person name="Bills G."/>
            <person name="Bluhm B."/>
            <person name="Cannon C."/>
            <person name="Castanera R."/>
            <person name="Culley D."/>
            <person name="Daum C."/>
            <person name="Ezra D."/>
            <person name="Gonzalez J."/>
            <person name="Henrissat B."/>
            <person name="Kuo A."/>
            <person name="Liang C."/>
            <person name="Lipzen A."/>
            <person name="Lutzoni F."/>
            <person name="Magnuson J."/>
            <person name="Mondo S."/>
            <person name="Nolan M."/>
            <person name="Ohm R."/>
            <person name="Pangilinan J."/>
            <person name="Park H.-J."/>
            <person name="Ramirez L."/>
            <person name="Alfaro M."/>
            <person name="Sun H."/>
            <person name="Tritt A."/>
            <person name="Yoshinaga Y."/>
            <person name="Zwiers L.-H."/>
            <person name="Turgeon B."/>
            <person name="Goodwin S."/>
            <person name="Spatafora J."/>
            <person name="Crous P."/>
            <person name="Grigoriev I."/>
        </authorList>
    </citation>
    <scope>NUCLEOTIDE SEQUENCE [LARGE SCALE GENOMIC DNA]</scope>
    <source>
        <strain evidence="5">CECT 20119</strain>
    </source>
</reference>
<feature type="region of interest" description="Disordered" evidence="2">
    <location>
        <begin position="234"/>
        <end position="282"/>
    </location>
</feature>
<proteinExistence type="predicted"/>
<evidence type="ECO:0000259" key="3">
    <source>
        <dbReference type="PROSITE" id="PS51165"/>
    </source>
</evidence>
<feature type="non-terminal residue" evidence="4">
    <location>
        <position position="1"/>
    </location>
</feature>
<accession>A0A6A6G2A8</accession>
<feature type="domain" description="THUMP" evidence="3">
    <location>
        <begin position="109"/>
        <end position="215"/>
    </location>
</feature>
<keyword evidence="5" id="KW-1185">Reference proteome</keyword>
<dbReference type="InterPro" id="IPR040183">
    <property type="entry name" value="THUMPD1-like"/>
</dbReference>
<feature type="compositionally biased region" description="Basic and acidic residues" evidence="2">
    <location>
        <begin position="234"/>
        <end position="248"/>
    </location>
</feature>
<dbReference type="Pfam" id="PF02926">
    <property type="entry name" value="THUMP"/>
    <property type="match status" value="1"/>
</dbReference>
<dbReference type="InterPro" id="IPR004114">
    <property type="entry name" value="THUMP_dom"/>
</dbReference>
<feature type="region of interest" description="Disordered" evidence="2">
    <location>
        <begin position="32"/>
        <end position="54"/>
    </location>
</feature>
<gene>
    <name evidence="4" type="ORF">BDZ85DRAFT_204729</name>
</gene>
<dbReference type="EMBL" id="ML992514">
    <property type="protein sequence ID" value="KAF2219876.1"/>
    <property type="molecule type" value="Genomic_DNA"/>
</dbReference>